<dbReference type="InterPro" id="IPR002893">
    <property type="entry name" value="Znf_MYND"/>
</dbReference>
<organism evidence="7 8">
    <name type="scientific">Cherax quadricarinatus</name>
    <name type="common">Australian red claw crayfish</name>
    <dbReference type="NCBI Taxonomy" id="27406"/>
    <lineage>
        <taxon>Eukaryota</taxon>
        <taxon>Metazoa</taxon>
        <taxon>Ecdysozoa</taxon>
        <taxon>Arthropoda</taxon>
        <taxon>Crustacea</taxon>
        <taxon>Multicrustacea</taxon>
        <taxon>Malacostraca</taxon>
        <taxon>Eumalacostraca</taxon>
        <taxon>Eucarida</taxon>
        <taxon>Decapoda</taxon>
        <taxon>Pleocyemata</taxon>
        <taxon>Astacidea</taxon>
        <taxon>Parastacoidea</taxon>
        <taxon>Parastacidae</taxon>
        <taxon>Cherax</taxon>
    </lineage>
</organism>
<evidence type="ECO:0000256" key="4">
    <source>
        <dbReference type="PROSITE-ProRule" id="PRU00134"/>
    </source>
</evidence>
<dbReference type="InterPro" id="IPR001214">
    <property type="entry name" value="SET_dom"/>
</dbReference>
<protein>
    <recommendedName>
        <fullName evidence="9">Protein msta</fullName>
    </recommendedName>
</protein>
<dbReference type="PROSITE" id="PS50865">
    <property type="entry name" value="ZF_MYND_2"/>
    <property type="match status" value="1"/>
</dbReference>
<keyword evidence="3" id="KW-0862">Zinc</keyword>
<dbReference type="Proteomes" id="UP001445076">
    <property type="component" value="Unassembled WGS sequence"/>
</dbReference>
<dbReference type="Pfam" id="PF00856">
    <property type="entry name" value="SET"/>
    <property type="match status" value="1"/>
</dbReference>
<dbReference type="PROSITE" id="PS01360">
    <property type="entry name" value="ZF_MYND_1"/>
    <property type="match status" value="1"/>
</dbReference>
<evidence type="ECO:0000259" key="5">
    <source>
        <dbReference type="PROSITE" id="PS50280"/>
    </source>
</evidence>
<comment type="caution">
    <text evidence="7">The sequence shown here is derived from an EMBL/GenBank/DDBJ whole genome shotgun (WGS) entry which is preliminary data.</text>
</comment>
<accession>A0AAW0WGW1</accession>
<dbReference type="Pfam" id="PF01753">
    <property type="entry name" value="zf-MYND"/>
    <property type="match status" value="1"/>
</dbReference>
<dbReference type="CDD" id="cd20071">
    <property type="entry name" value="SET_SMYD"/>
    <property type="match status" value="1"/>
</dbReference>
<dbReference type="SUPFAM" id="SSF144232">
    <property type="entry name" value="HIT/MYND zinc finger-like"/>
    <property type="match status" value="1"/>
</dbReference>
<keyword evidence="2 4" id="KW-0863">Zinc-finger</keyword>
<dbReference type="Gene3D" id="6.10.140.2220">
    <property type="match status" value="2"/>
</dbReference>
<dbReference type="PANTHER" id="PTHR46455">
    <property type="entry name" value="SET AND MYND DOMAIN CONTAINING, ARTHROPOD-SPECIFIC, MEMBER 4, ISOFORM A"/>
    <property type="match status" value="1"/>
</dbReference>
<dbReference type="InterPro" id="IPR053010">
    <property type="entry name" value="SET_SmydA-8"/>
</dbReference>
<gene>
    <name evidence="7" type="ORF">OTU49_010172</name>
</gene>
<dbReference type="InterPro" id="IPR046341">
    <property type="entry name" value="SET_dom_sf"/>
</dbReference>
<evidence type="ECO:0000256" key="1">
    <source>
        <dbReference type="ARBA" id="ARBA00022723"/>
    </source>
</evidence>
<proteinExistence type="predicted"/>
<dbReference type="Gene3D" id="1.10.220.160">
    <property type="match status" value="1"/>
</dbReference>
<keyword evidence="1" id="KW-0479">Metal-binding</keyword>
<evidence type="ECO:0000313" key="8">
    <source>
        <dbReference type="Proteomes" id="UP001445076"/>
    </source>
</evidence>
<dbReference type="PANTHER" id="PTHR46455:SF5">
    <property type="entry name" value="SET AND MYND DOMAIN CONTAINING, ARTHROPOD-SPECIFIC, MEMBER 4, ISOFORM A"/>
    <property type="match status" value="1"/>
</dbReference>
<sequence>MSMNSMYLPLLWCQQQHKCDAFTPGQYIHIPPDLRTNINMGGGSCGVCDAVASMTCGGCGTMHYCGKEHQRQHWPQHRTQCPPYKMISSPEAGRYLVASRRLPAGQVLVEEQPLAVGPLSISELVCLGCHGPIIGDDFPRCPECWWPLCSLECASSSLHQAECPILATDVKHIGPPTTQMETLRYDVILSIRCLLLKSKDPTAWQTLMSMEHHSEQRQLNQEDNQVVTVRYMSEVLKLDYDIETLHQIRAAIATNGMEIRSEKNTRVRAMYPMVRLFNNSCVPNVHLSCGVEGTMQARTTVPIKIGEPLCICYTGALMPAWERYDTLTKTYHFTCNCTRCEDPTELGTYFSCPRCPDCTGCYMLSSTWLDETVWRCPTCKLEKTDTQVREDINDWLQRILMDDIFNTFKRAKATLQEVEDQFHAQHYVWMRAAHSALYQLCDNNTEPALKLRIKIWKKLVYLYSVLEPGLTKRRGMTLLEMGIIMLRAAKLEYDEGDPFMPEFLKQLQEISEYLKEATQILQLEPVGTRGPALAQRAEEKRAEAEEFLHRLDSSSVRAE</sequence>
<evidence type="ECO:0000256" key="3">
    <source>
        <dbReference type="ARBA" id="ARBA00022833"/>
    </source>
</evidence>
<dbReference type="GO" id="GO:0008170">
    <property type="term" value="F:N-methyltransferase activity"/>
    <property type="evidence" value="ECO:0007669"/>
    <property type="project" value="UniProtKB-ARBA"/>
</dbReference>
<dbReference type="GO" id="GO:0008757">
    <property type="term" value="F:S-adenosylmethionine-dependent methyltransferase activity"/>
    <property type="evidence" value="ECO:0007669"/>
    <property type="project" value="UniProtKB-ARBA"/>
</dbReference>
<dbReference type="AlphaFoldDB" id="A0AAW0WGW1"/>
<evidence type="ECO:0000313" key="7">
    <source>
        <dbReference type="EMBL" id="KAK8726261.1"/>
    </source>
</evidence>
<feature type="domain" description="SET" evidence="5">
    <location>
        <begin position="82"/>
        <end position="314"/>
    </location>
</feature>
<dbReference type="SUPFAM" id="SSF82199">
    <property type="entry name" value="SET domain"/>
    <property type="match status" value="1"/>
</dbReference>
<dbReference type="GO" id="GO:0008270">
    <property type="term" value="F:zinc ion binding"/>
    <property type="evidence" value="ECO:0007669"/>
    <property type="project" value="UniProtKB-KW"/>
</dbReference>
<evidence type="ECO:0000259" key="6">
    <source>
        <dbReference type="PROSITE" id="PS50865"/>
    </source>
</evidence>
<evidence type="ECO:0008006" key="9">
    <source>
        <dbReference type="Google" id="ProtNLM"/>
    </source>
</evidence>
<name>A0AAW0WGW1_CHEQU</name>
<evidence type="ECO:0000256" key="2">
    <source>
        <dbReference type="ARBA" id="ARBA00022771"/>
    </source>
</evidence>
<dbReference type="Gene3D" id="2.170.270.10">
    <property type="entry name" value="SET domain"/>
    <property type="match status" value="1"/>
</dbReference>
<dbReference type="PROSITE" id="PS50280">
    <property type="entry name" value="SET"/>
    <property type="match status" value="1"/>
</dbReference>
<feature type="domain" description="MYND-type" evidence="6">
    <location>
        <begin position="45"/>
        <end position="81"/>
    </location>
</feature>
<dbReference type="EMBL" id="JARKIK010000079">
    <property type="protein sequence ID" value="KAK8726261.1"/>
    <property type="molecule type" value="Genomic_DNA"/>
</dbReference>
<dbReference type="GO" id="GO:0008276">
    <property type="term" value="F:protein methyltransferase activity"/>
    <property type="evidence" value="ECO:0007669"/>
    <property type="project" value="UniProtKB-ARBA"/>
</dbReference>
<keyword evidence="8" id="KW-1185">Reference proteome</keyword>
<reference evidence="7 8" key="1">
    <citation type="journal article" date="2024" name="BMC Genomics">
        <title>Genome assembly of redclaw crayfish (Cherax quadricarinatus) provides insights into its immune adaptation and hypoxia tolerance.</title>
        <authorList>
            <person name="Liu Z."/>
            <person name="Zheng J."/>
            <person name="Li H."/>
            <person name="Fang K."/>
            <person name="Wang S."/>
            <person name="He J."/>
            <person name="Zhou D."/>
            <person name="Weng S."/>
            <person name="Chi M."/>
            <person name="Gu Z."/>
            <person name="He J."/>
            <person name="Li F."/>
            <person name="Wang M."/>
        </authorList>
    </citation>
    <scope>NUCLEOTIDE SEQUENCE [LARGE SCALE GENOMIC DNA]</scope>
    <source>
        <strain evidence="7">ZL_2023a</strain>
    </source>
</reference>